<comment type="caution">
    <text evidence="1">The sequence shown here is derived from an EMBL/GenBank/DDBJ whole genome shotgun (WGS) entry which is preliminary data.</text>
</comment>
<gene>
    <name evidence="1" type="ORF">LCGC14_2243060</name>
</gene>
<protein>
    <submittedName>
        <fullName evidence="1">Uncharacterized protein</fullName>
    </submittedName>
</protein>
<reference evidence="1" key="1">
    <citation type="journal article" date="2015" name="Nature">
        <title>Complex archaea that bridge the gap between prokaryotes and eukaryotes.</title>
        <authorList>
            <person name="Spang A."/>
            <person name="Saw J.H."/>
            <person name="Jorgensen S.L."/>
            <person name="Zaremba-Niedzwiedzka K."/>
            <person name="Martijn J."/>
            <person name="Lind A.E."/>
            <person name="van Eijk R."/>
            <person name="Schleper C."/>
            <person name="Guy L."/>
            <person name="Ettema T.J."/>
        </authorList>
    </citation>
    <scope>NUCLEOTIDE SEQUENCE</scope>
</reference>
<accession>A0A0F9FHC8</accession>
<sequence>MKTRTKHILIAVLVIWLAPAITQALYQPISIVTTLIQGQFATVFSSTYDTATPAGTDSPSEADDRMREIKAAVQERLAVEHRFALTGTEVSAADTGEHTDITTDSIVNAGTMTNVGTLGVTGDFAVNTDKFTVTATSGNTLVAGTLDVTGAMEVTGVATLGDASLLKTSAAPTTDAMIANMKYVDDSVPTSGFWTADGTKVFDGSAFGIRAGKNIIIADPFELRIPNLLAHEGDDDTRYHEAGCAGHPCLHHPG</sequence>
<organism evidence="1">
    <name type="scientific">marine sediment metagenome</name>
    <dbReference type="NCBI Taxonomy" id="412755"/>
    <lineage>
        <taxon>unclassified sequences</taxon>
        <taxon>metagenomes</taxon>
        <taxon>ecological metagenomes</taxon>
    </lineage>
</organism>
<name>A0A0F9FHC8_9ZZZZ</name>
<dbReference type="EMBL" id="LAZR01030415">
    <property type="protein sequence ID" value="KKL56675.1"/>
    <property type="molecule type" value="Genomic_DNA"/>
</dbReference>
<dbReference type="AlphaFoldDB" id="A0A0F9FHC8"/>
<proteinExistence type="predicted"/>
<evidence type="ECO:0000313" key="1">
    <source>
        <dbReference type="EMBL" id="KKL56675.1"/>
    </source>
</evidence>